<dbReference type="PANTHER" id="PTHR16234">
    <property type="entry name" value="SIMILAR TO HYPOTHETICAL PROTEIN FLJ20508"/>
    <property type="match status" value="1"/>
</dbReference>
<dbReference type="RefSeq" id="XP_020656293.2">
    <property type="nucleotide sequence ID" value="XM_020800634.2"/>
</dbReference>
<dbReference type="InParanoid" id="A0A6J0U8I5"/>
<gene>
    <name evidence="2 3" type="primary">AIRIM</name>
</gene>
<dbReference type="KEGG" id="pvt:110082780"/>
<dbReference type="PANTHER" id="PTHR16234:SF5">
    <property type="entry name" value="AFG2-INTERACTING RIBOSOME MATURATION FACTOR"/>
    <property type="match status" value="1"/>
</dbReference>
<dbReference type="Pfam" id="PF15011">
    <property type="entry name" value="CA109-like"/>
    <property type="match status" value="1"/>
</dbReference>
<name>A0A6J0U8I5_9SAUR</name>
<accession>A0A6J0U8I5</accession>
<dbReference type="OrthoDB" id="6605214at2759"/>
<proteinExistence type="predicted"/>
<keyword evidence="1" id="KW-1185">Reference proteome</keyword>
<dbReference type="GeneID" id="110082780"/>
<evidence type="ECO:0000313" key="3">
    <source>
        <dbReference type="RefSeq" id="XP_020656294.2"/>
    </source>
</evidence>
<dbReference type="AlphaFoldDB" id="A0A6J0U8I5"/>
<sequence length="206" mass="22990">MDPEGLACTHPVHSALRKCFRDLREQNEGWKRTLAACTPLLASLANLAEQMRALRKVAFGKSPLRGFPDLPERLGRKQRGAVEALLEELHQDKLQELQKVRDAVAVRVSGVSLLCEQLGDGLVSTKAFQRSALWPSLAEMLEWLLDTEAFYHHVYLEVKLLLLQASCEDLAGLQALPAAWAQVLQHGQQSVVEDVLLKVCFFLEAP</sequence>
<dbReference type="CTD" id="54955"/>
<reference evidence="2 3" key="1">
    <citation type="submission" date="2025-05" db="UniProtKB">
        <authorList>
            <consortium name="RefSeq"/>
        </authorList>
    </citation>
    <scope>IDENTIFICATION</scope>
</reference>
<evidence type="ECO:0000313" key="2">
    <source>
        <dbReference type="RefSeq" id="XP_020656293.2"/>
    </source>
</evidence>
<dbReference type="RefSeq" id="XP_020656294.2">
    <property type="nucleotide sequence ID" value="XM_020800635.2"/>
</dbReference>
<evidence type="ECO:0000313" key="1">
    <source>
        <dbReference type="Proteomes" id="UP001652642"/>
    </source>
</evidence>
<dbReference type="Proteomes" id="UP001652642">
    <property type="component" value="Chromosome 9"/>
</dbReference>
<dbReference type="GO" id="GO:0005634">
    <property type="term" value="C:nucleus"/>
    <property type="evidence" value="ECO:0007669"/>
    <property type="project" value="TreeGrafter"/>
</dbReference>
<organism evidence="1 2">
    <name type="scientific">Pogona vitticeps</name>
    <name type="common">central bearded dragon</name>
    <dbReference type="NCBI Taxonomy" id="103695"/>
    <lineage>
        <taxon>Eukaryota</taxon>
        <taxon>Metazoa</taxon>
        <taxon>Chordata</taxon>
        <taxon>Craniata</taxon>
        <taxon>Vertebrata</taxon>
        <taxon>Euteleostomi</taxon>
        <taxon>Lepidosauria</taxon>
        <taxon>Squamata</taxon>
        <taxon>Bifurcata</taxon>
        <taxon>Unidentata</taxon>
        <taxon>Episquamata</taxon>
        <taxon>Toxicofera</taxon>
        <taxon>Iguania</taxon>
        <taxon>Acrodonta</taxon>
        <taxon>Agamidae</taxon>
        <taxon>Amphibolurinae</taxon>
        <taxon>Pogona</taxon>
    </lineage>
</organism>
<dbReference type="InterPro" id="IPR029159">
    <property type="entry name" value="CA109-like"/>
</dbReference>
<protein>
    <submittedName>
        <fullName evidence="2 3">AFG2-interacting ribosome maturation factor</fullName>
    </submittedName>
</protein>
<dbReference type="GO" id="GO:0005737">
    <property type="term" value="C:cytoplasm"/>
    <property type="evidence" value="ECO:0007669"/>
    <property type="project" value="TreeGrafter"/>
</dbReference>